<dbReference type="Proteomes" id="UP000236895">
    <property type="component" value="Unassembled WGS sequence"/>
</dbReference>
<comment type="caution">
    <text evidence="2">The sequence shown here is derived from an EMBL/GenBank/DDBJ whole genome shotgun (WGS) entry which is preliminary data.</text>
</comment>
<name>A0A3R7NQL5_9HYPH</name>
<evidence type="ECO:0008006" key="4">
    <source>
        <dbReference type="Google" id="ProtNLM"/>
    </source>
</evidence>
<keyword evidence="1" id="KW-1133">Transmembrane helix</keyword>
<dbReference type="RefSeq" id="WP_103847157.1">
    <property type="nucleotide sequence ID" value="NZ_PKRU02000001.1"/>
</dbReference>
<organism evidence="2 3">
    <name type="scientific">Candidatus Liberibacter solanacearum</name>
    <dbReference type="NCBI Taxonomy" id="556287"/>
    <lineage>
        <taxon>Bacteria</taxon>
        <taxon>Pseudomonadati</taxon>
        <taxon>Pseudomonadota</taxon>
        <taxon>Alphaproteobacteria</taxon>
        <taxon>Hyphomicrobiales</taxon>
        <taxon>Rhizobiaceae</taxon>
        <taxon>Liberibacter</taxon>
    </lineage>
</organism>
<protein>
    <recommendedName>
        <fullName evidence="4">Transmembrane protein</fullName>
    </recommendedName>
</protein>
<reference evidence="2 3" key="1">
    <citation type="submission" date="2018-11" db="EMBL/GenBank/DDBJ databases">
        <title>Genome Analysis of Haplotype D of Candidatus Liberibacter Solanacearum.</title>
        <authorList>
            <person name="Katsir L."/>
            <person name="Ruan Z."/>
            <person name="Santos Garcia D."/>
            <person name="Piasezky A."/>
            <person name="Jiang J."/>
            <person name="Sela N."/>
            <person name="Freilich S."/>
            <person name="Bahar O."/>
        </authorList>
    </citation>
    <scope>NUCLEOTIDE SEQUENCE [LARGE SCALE GENOMIC DNA]</scope>
    <source>
        <strain evidence="3">haplotype D1</strain>
    </source>
</reference>
<dbReference type="EMBL" id="PKRU02000001">
    <property type="protein sequence ID" value="RPD37853.1"/>
    <property type="molecule type" value="Genomic_DNA"/>
</dbReference>
<sequence>MAKRPEQTVTRQEFNALITGHKALSVKVDYIDDQFKASEVRDEKKQQGIEEILSILQGLKWFFASIKNIAIIVTSLTAIIYGVFNIKGWLKQ</sequence>
<accession>A0A3R7NQL5</accession>
<feature type="transmembrane region" description="Helical" evidence="1">
    <location>
        <begin position="61"/>
        <end position="84"/>
    </location>
</feature>
<keyword evidence="1" id="KW-0472">Membrane</keyword>
<evidence type="ECO:0000313" key="2">
    <source>
        <dbReference type="EMBL" id="RPD37853.1"/>
    </source>
</evidence>
<proteinExistence type="predicted"/>
<evidence type="ECO:0000256" key="1">
    <source>
        <dbReference type="SAM" id="Phobius"/>
    </source>
</evidence>
<dbReference type="AlphaFoldDB" id="A0A3R7NQL5"/>
<keyword evidence="1" id="KW-0812">Transmembrane</keyword>
<evidence type="ECO:0000313" key="3">
    <source>
        <dbReference type="Proteomes" id="UP000236895"/>
    </source>
</evidence>
<gene>
    <name evidence="2" type="ORF">C0030_000295</name>
</gene>